<evidence type="ECO:0000313" key="1">
    <source>
        <dbReference type="EMBL" id="KZM68373.1"/>
    </source>
</evidence>
<keyword evidence="2" id="KW-1185">Reference proteome</keyword>
<gene>
    <name evidence="1" type="ORF">AWN90_10830</name>
</gene>
<dbReference type="Proteomes" id="UP000076512">
    <property type="component" value="Unassembled WGS sequence"/>
</dbReference>
<name>A0A164HBR7_9NOCA</name>
<sequence length="128" mass="13983">MTSLSIRVYDDHLTVDAPYDPVFHDRADELGGTWIPETGMWRFGIDDRYDVARLTQEIYPHHDGGNTGPAHELAIAQHPIPITGPAGGDPAAGVAGVSVHQRRADLLTRLDVLVAEIVEIHTALRTLT</sequence>
<dbReference type="RefSeq" id="WP_067579912.1">
    <property type="nucleotide sequence ID" value="NZ_JABMCZ010000002.1"/>
</dbReference>
<reference evidence="1 2" key="1">
    <citation type="submission" date="2016-04" db="EMBL/GenBank/DDBJ databases">
        <authorList>
            <person name="Evans L.H."/>
            <person name="Alamgir A."/>
            <person name="Owens N."/>
            <person name="Weber N.D."/>
            <person name="Virtaneva K."/>
            <person name="Barbian K."/>
            <person name="Babar A."/>
            <person name="Rosenke K."/>
        </authorList>
    </citation>
    <scope>NUCLEOTIDE SEQUENCE [LARGE SCALE GENOMIC DNA]</scope>
    <source>
        <strain evidence="1 2">IFM 0406</strain>
    </source>
</reference>
<comment type="caution">
    <text evidence="1">The sequence shown here is derived from an EMBL/GenBank/DDBJ whole genome shotgun (WGS) entry which is preliminary data.</text>
</comment>
<dbReference type="AlphaFoldDB" id="A0A164HBR7"/>
<organism evidence="1 2">
    <name type="scientific">Nocardia terpenica</name>
    <dbReference type="NCBI Taxonomy" id="455432"/>
    <lineage>
        <taxon>Bacteria</taxon>
        <taxon>Bacillati</taxon>
        <taxon>Actinomycetota</taxon>
        <taxon>Actinomycetes</taxon>
        <taxon>Mycobacteriales</taxon>
        <taxon>Nocardiaceae</taxon>
        <taxon>Nocardia</taxon>
    </lineage>
</organism>
<accession>A0A164HBR7</accession>
<evidence type="ECO:0000313" key="2">
    <source>
        <dbReference type="Proteomes" id="UP000076512"/>
    </source>
</evidence>
<proteinExistence type="predicted"/>
<dbReference type="EMBL" id="LWGR01000021">
    <property type="protein sequence ID" value="KZM68373.1"/>
    <property type="molecule type" value="Genomic_DNA"/>
</dbReference>
<protein>
    <submittedName>
        <fullName evidence="1">Uncharacterized protein</fullName>
    </submittedName>
</protein>
<dbReference type="OrthoDB" id="4556252at2"/>